<feature type="region of interest" description="Disordered" evidence="1">
    <location>
        <begin position="1"/>
        <end position="21"/>
    </location>
</feature>
<evidence type="ECO:0000259" key="3">
    <source>
        <dbReference type="SMART" id="SM00460"/>
    </source>
</evidence>
<dbReference type="PANTHER" id="PTHR42736:SF1">
    <property type="entry name" value="PROTEIN-GLUTAMINE GAMMA-GLUTAMYLTRANSFERASE"/>
    <property type="match status" value="1"/>
</dbReference>
<reference evidence="4 5" key="1">
    <citation type="submission" date="2024-06" db="EMBL/GenBank/DDBJ databases">
        <authorList>
            <person name="Bataeva Y.V."/>
            <person name="Grigorian L.N."/>
            <person name="Solomentsev V.I."/>
        </authorList>
    </citation>
    <scope>NUCLEOTIDE SEQUENCE [LARGE SCALE GENOMIC DNA]</scope>
    <source>
        <strain evidence="5">SCPM-O-B-12605 (RCAM04882)</strain>
    </source>
</reference>
<keyword evidence="2" id="KW-1133">Transmembrane helix</keyword>
<feature type="transmembrane region" description="Helical" evidence="2">
    <location>
        <begin position="79"/>
        <end position="100"/>
    </location>
</feature>
<dbReference type="Pfam" id="PF01841">
    <property type="entry name" value="Transglut_core"/>
    <property type="match status" value="1"/>
</dbReference>
<keyword evidence="2" id="KW-0812">Transmembrane</keyword>
<evidence type="ECO:0000313" key="5">
    <source>
        <dbReference type="Proteomes" id="UP001432401"/>
    </source>
</evidence>
<dbReference type="SMART" id="SM00460">
    <property type="entry name" value="TGc"/>
    <property type="match status" value="1"/>
</dbReference>
<dbReference type="Gene3D" id="3.10.620.30">
    <property type="match status" value="1"/>
</dbReference>
<dbReference type="SUPFAM" id="SSF54001">
    <property type="entry name" value="Cysteine proteinases"/>
    <property type="match status" value="1"/>
</dbReference>
<dbReference type="InterPro" id="IPR052901">
    <property type="entry name" value="Bact_TGase-like"/>
</dbReference>
<feature type="transmembrane region" description="Helical" evidence="2">
    <location>
        <begin position="161"/>
        <end position="178"/>
    </location>
</feature>
<dbReference type="RefSeq" id="WP_352983165.1">
    <property type="nucleotide sequence ID" value="NZ_JBEQNA010000005.1"/>
</dbReference>
<feature type="transmembrane region" description="Helical" evidence="2">
    <location>
        <begin position="27"/>
        <end position="48"/>
    </location>
</feature>
<feature type="transmembrane region" description="Helical" evidence="2">
    <location>
        <begin position="184"/>
        <end position="202"/>
    </location>
</feature>
<protein>
    <submittedName>
        <fullName evidence="4">Transglutaminase-like domain-containing protein</fullName>
    </submittedName>
</protein>
<dbReference type="Proteomes" id="UP001432401">
    <property type="component" value="Unassembled WGS sequence"/>
</dbReference>
<dbReference type="InterPro" id="IPR002931">
    <property type="entry name" value="Transglutaminase-like"/>
</dbReference>
<feature type="transmembrane region" description="Helical" evidence="2">
    <location>
        <begin position="136"/>
        <end position="154"/>
    </location>
</feature>
<dbReference type="PANTHER" id="PTHR42736">
    <property type="entry name" value="PROTEIN-GLUTAMINE GAMMA-GLUTAMYLTRANSFERASE"/>
    <property type="match status" value="1"/>
</dbReference>
<comment type="caution">
    <text evidence="4">The sequence shown here is derived from an EMBL/GenBank/DDBJ whole genome shotgun (WGS) entry which is preliminary data.</text>
</comment>
<evidence type="ECO:0000313" key="4">
    <source>
        <dbReference type="EMBL" id="MES0833862.1"/>
    </source>
</evidence>
<evidence type="ECO:0000256" key="1">
    <source>
        <dbReference type="SAM" id="MobiDB-lite"/>
    </source>
</evidence>
<feature type="region of interest" description="Disordered" evidence="1">
    <location>
        <begin position="557"/>
        <end position="607"/>
    </location>
</feature>
<feature type="transmembrane region" description="Helical" evidence="2">
    <location>
        <begin position="54"/>
        <end position="72"/>
    </location>
</feature>
<gene>
    <name evidence="4" type="ORF">ABUK86_08755</name>
</gene>
<sequence length="755" mass="76821">MATLTPPRPPETAPAPGRGPGTPLRAALAPVGLVMAAAAGGVALAPGYASPAPVYAVLPLCALLSVAVTLAARARLSPLAGILVGLPLPLAGVVVCAARLPGQGTGVLGGTVEALLHSGARILTSAAPTPLNADTLTLPLLATWITGVASVLLWQGTRPALAVLPGLLALVGAVVLNGPVAPPGFPSIGLVAVAAVLLMAASSDGRTAARARAGSEDLRIEVDAPETQTLGRLGRILVTAVAAALAAAATVFGGPVLLSSWEAAPGDPREAVRPPLAPEAALNPLGYLAAWAAEPDDPLLTVRSEEPVDLRWVALAEFTGTTWLPEGGYRAAGEVLPDPVPPPPHATGVRAEISVGDDLPGGWAPVVGVPRRVGLQPLGYDAVSGTVVSADGDIAGARYEVAGDVADWRAAELADASVPADAVFDRYRELPPGAPPVLNDVAAAVAGQGSPYERAVLLSEYLRESHYFSAQTPGGHGYANVADVLAPPGQQGGGGTSEQFASAFAMLARAAGLPSRVVVGFGSGADEGDGVRTVTTGDALAWGEVYFNGVGWVPFSVTPGEEGGDGAEEASSGAAEAEAPEEADDANGADDDTGPGAPPEREPGAAPLWPFLTAGGLLLATAAAVPALRLARSRWRLRPGAPERRVLGSWRELCDHLRQCAGAPPPPGHTVGDTVALVQALLPEEGREWARVDLRRLAGAVNRVGFAPGAGVSATEAAHITDGVRRQSRALRRTLGRGRRLAWWFDPRPLFWRAP</sequence>
<feature type="compositionally biased region" description="Pro residues" evidence="1">
    <location>
        <begin position="1"/>
        <end position="13"/>
    </location>
</feature>
<proteinExistence type="predicted"/>
<dbReference type="EMBL" id="JBEQNB010000004">
    <property type="protein sequence ID" value="MES0833862.1"/>
    <property type="molecule type" value="Genomic_DNA"/>
</dbReference>
<keyword evidence="5" id="KW-1185">Reference proteome</keyword>
<feature type="compositionally biased region" description="Acidic residues" evidence="1">
    <location>
        <begin position="578"/>
        <end position="593"/>
    </location>
</feature>
<keyword evidence="2" id="KW-0472">Membrane</keyword>
<accession>A0ABV1ZRW5</accession>
<feature type="domain" description="Transglutaminase-like" evidence="3">
    <location>
        <begin position="489"/>
        <end position="559"/>
    </location>
</feature>
<dbReference type="InterPro" id="IPR038765">
    <property type="entry name" value="Papain-like_cys_pep_sf"/>
</dbReference>
<feature type="transmembrane region" description="Helical" evidence="2">
    <location>
        <begin position="236"/>
        <end position="258"/>
    </location>
</feature>
<name>A0ABV1ZRW5_9ACTN</name>
<organism evidence="4 5">
    <name type="scientific">Nocardiopsis tropica</name>
    <dbReference type="NCBI Taxonomy" id="109330"/>
    <lineage>
        <taxon>Bacteria</taxon>
        <taxon>Bacillati</taxon>
        <taxon>Actinomycetota</taxon>
        <taxon>Actinomycetes</taxon>
        <taxon>Streptosporangiales</taxon>
        <taxon>Nocardiopsidaceae</taxon>
        <taxon>Nocardiopsis</taxon>
    </lineage>
</organism>
<evidence type="ECO:0000256" key="2">
    <source>
        <dbReference type="SAM" id="Phobius"/>
    </source>
</evidence>